<reference evidence="2" key="1">
    <citation type="submission" date="2020-09" db="EMBL/GenBank/DDBJ databases">
        <title>Genome-Enabled Discovery of Anthraquinone Biosynthesis in Senna tora.</title>
        <authorList>
            <person name="Kang S.-H."/>
            <person name="Pandey R.P."/>
            <person name="Lee C.-M."/>
            <person name="Sim J.-S."/>
            <person name="Jeong J.-T."/>
            <person name="Choi B.-S."/>
            <person name="Jung M."/>
            <person name="Ginzburg D."/>
            <person name="Zhao K."/>
            <person name="Won S.Y."/>
            <person name="Oh T.-J."/>
            <person name="Yu Y."/>
            <person name="Kim N.-H."/>
            <person name="Lee O.R."/>
            <person name="Lee T.-H."/>
            <person name="Bashyal P."/>
            <person name="Kim T.-S."/>
            <person name="Lee W.-H."/>
            <person name="Kawkins C."/>
            <person name="Kim C.-K."/>
            <person name="Kim J.S."/>
            <person name="Ahn B.O."/>
            <person name="Rhee S.Y."/>
            <person name="Sohng J.K."/>
        </authorList>
    </citation>
    <scope>NUCLEOTIDE SEQUENCE</scope>
    <source>
        <tissue evidence="2">Leaf</tissue>
    </source>
</reference>
<sequence>MEPPLWREGLINLFHGNVMAFYIFALTFNIAPNPTTSVAAVVSTLATTTIAARLISYKG</sequence>
<accession>A0A834WE41</accession>
<feature type="transmembrane region" description="Helical" evidence="1">
    <location>
        <begin position="37"/>
        <end position="55"/>
    </location>
</feature>
<keyword evidence="1" id="KW-1133">Transmembrane helix</keyword>
<evidence type="ECO:0000313" key="2">
    <source>
        <dbReference type="EMBL" id="KAF7815916.1"/>
    </source>
</evidence>
<proteinExistence type="predicted"/>
<dbReference type="EMBL" id="JAAIUW010000009">
    <property type="protein sequence ID" value="KAF7815916.1"/>
    <property type="molecule type" value="Genomic_DNA"/>
</dbReference>
<gene>
    <name evidence="2" type="ORF">G2W53_029885</name>
</gene>
<keyword evidence="1" id="KW-0472">Membrane</keyword>
<feature type="transmembrane region" description="Helical" evidence="1">
    <location>
        <begin position="12"/>
        <end position="31"/>
    </location>
</feature>
<organism evidence="2 3">
    <name type="scientific">Senna tora</name>
    <dbReference type="NCBI Taxonomy" id="362788"/>
    <lineage>
        <taxon>Eukaryota</taxon>
        <taxon>Viridiplantae</taxon>
        <taxon>Streptophyta</taxon>
        <taxon>Embryophyta</taxon>
        <taxon>Tracheophyta</taxon>
        <taxon>Spermatophyta</taxon>
        <taxon>Magnoliopsida</taxon>
        <taxon>eudicotyledons</taxon>
        <taxon>Gunneridae</taxon>
        <taxon>Pentapetalae</taxon>
        <taxon>rosids</taxon>
        <taxon>fabids</taxon>
        <taxon>Fabales</taxon>
        <taxon>Fabaceae</taxon>
        <taxon>Caesalpinioideae</taxon>
        <taxon>Cassia clade</taxon>
        <taxon>Senna</taxon>
    </lineage>
</organism>
<dbReference type="Proteomes" id="UP000634136">
    <property type="component" value="Unassembled WGS sequence"/>
</dbReference>
<keyword evidence="1" id="KW-0812">Transmembrane</keyword>
<protein>
    <submittedName>
        <fullName evidence="2">Uncharacterized protein</fullName>
    </submittedName>
</protein>
<name>A0A834WE41_9FABA</name>
<keyword evidence="3" id="KW-1185">Reference proteome</keyword>
<evidence type="ECO:0000256" key="1">
    <source>
        <dbReference type="SAM" id="Phobius"/>
    </source>
</evidence>
<dbReference type="AlphaFoldDB" id="A0A834WE41"/>
<evidence type="ECO:0000313" key="3">
    <source>
        <dbReference type="Proteomes" id="UP000634136"/>
    </source>
</evidence>
<comment type="caution">
    <text evidence="2">The sequence shown here is derived from an EMBL/GenBank/DDBJ whole genome shotgun (WGS) entry which is preliminary data.</text>
</comment>